<keyword evidence="1" id="KW-0862">Zinc</keyword>
<protein>
    <submittedName>
        <fullName evidence="2">DNA-3-methyladenine glycosylase I</fullName>
    </submittedName>
</protein>
<evidence type="ECO:0000313" key="3">
    <source>
        <dbReference type="Proteomes" id="UP000824262"/>
    </source>
</evidence>
<gene>
    <name evidence="2" type="ORF">IAB77_02185</name>
</gene>
<dbReference type="Proteomes" id="UP000824262">
    <property type="component" value="Unassembled WGS sequence"/>
</dbReference>
<dbReference type="InterPro" id="IPR005019">
    <property type="entry name" value="Adenine_glyco"/>
</dbReference>
<accession>A0A9D1CSI1</accession>
<proteinExistence type="predicted"/>
<dbReference type="PANTHER" id="PTHR30037:SF4">
    <property type="entry name" value="DNA-3-METHYLADENINE GLYCOSYLASE I"/>
    <property type="match status" value="1"/>
</dbReference>
<dbReference type="GO" id="GO:0006284">
    <property type="term" value="P:base-excision repair"/>
    <property type="evidence" value="ECO:0007669"/>
    <property type="project" value="InterPro"/>
</dbReference>
<dbReference type="PANTHER" id="PTHR30037">
    <property type="entry name" value="DNA-3-METHYLADENINE GLYCOSYLASE 1"/>
    <property type="match status" value="1"/>
</dbReference>
<comment type="caution">
    <text evidence="2">The sequence shown here is derived from an EMBL/GenBank/DDBJ whole genome shotgun (WGS) entry which is preliminary data.</text>
</comment>
<reference evidence="2" key="2">
    <citation type="journal article" date="2021" name="PeerJ">
        <title>Extensive microbial diversity within the chicken gut microbiome revealed by metagenomics and culture.</title>
        <authorList>
            <person name="Gilroy R."/>
            <person name="Ravi A."/>
            <person name="Getino M."/>
            <person name="Pursley I."/>
            <person name="Horton D.L."/>
            <person name="Alikhan N.F."/>
            <person name="Baker D."/>
            <person name="Gharbi K."/>
            <person name="Hall N."/>
            <person name="Watson M."/>
            <person name="Adriaenssens E.M."/>
            <person name="Foster-Nyarko E."/>
            <person name="Jarju S."/>
            <person name="Secka A."/>
            <person name="Antonio M."/>
            <person name="Oren A."/>
            <person name="Chaudhuri R.R."/>
            <person name="La Ragione R."/>
            <person name="Hildebrand F."/>
            <person name="Pallen M.J."/>
        </authorList>
    </citation>
    <scope>NUCLEOTIDE SEQUENCE</scope>
    <source>
        <strain evidence="2">ChiBcolR7-354</strain>
    </source>
</reference>
<feature type="binding site" evidence="1">
    <location>
        <position position="187"/>
    </location>
    <ligand>
        <name>Zn(2+)</name>
        <dbReference type="ChEBI" id="CHEBI:29105"/>
    </ligand>
</feature>
<organism evidence="2 3">
    <name type="scientific">Candidatus Scatomorpha intestinavium</name>
    <dbReference type="NCBI Taxonomy" id="2840922"/>
    <lineage>
        <taxon>Bacteria</taxon>
        <taxon>Bacillati</taxon>
        <taxon>Bacillota</taxon>
        <taxon>Clostridia</taxon>
        <taxon>Eubacteriales</taxon>
        <taxon>Candidatus Scatomorpha</taxon>
    </lineage>
</organism>
<dbReference type="GO" id="GO:0046872">
    <property type="term" value="F:metal ion binding"/>
    <property type="evidence" value="ECO:0007669"/>
    <property type="project" value="UniProtKB-KW"/>
</dbReference>
<dbReference type="AlphaFoldDB" id="A0A9D1CSI1"/>
<evidence type="ECO:0000256" key="1">
    <source>
        <dbReference type="PIRSR" id="PIRSR605019-1"/>
    </source>
</evidence>
<name>A0A9D1CSI1_9FIRM</name>
<dbReference type="InterPro" id="IPR011257">
    <property type="entry name" value="DNA_glycosylase"/>
</dbReference>
<evidence type="ECO:0000313" key="2">
    <source>
        <dbReference type="EMBL" id="HIQ78049.1"/>
    </source>
</evidence>
<dbReference type="Pfam" id="PF03352">
    <property type="entry name" value="Adenine_glyco"/>
    <property type="match status" value="1"/>
</dbReference>
<dbReference type="InterPro" id="IPR052891">
    <property type="entry name" value="DNA-3mA_glycosylase"/>
</dbReference>
<sequence>MPGKDKVTAWADGKARCRWANPANALYVEYHDREWGVPEHDDGKLFEMLILEGFQAGLSWECILNRREGFREAFDGFDPEKVAAYDEKKLAELLADPRIIRNRLKIAAAPVNARAFLEIQREYGSFGSYLWSHTGGEVIYETGLASSPLSDGISRELKRRGMKSVGSTIVYAYLQAVGVINSHEDGCFLARRGE</sequence>
<feature type="binding site" evidence="1">
    <location>
        <position position="31"/>
    </location>
    <ligand>
        <name>Zn(2+)</name>
        <dbReference type="ChEBI" id="CHEBI:29105"/>
    </ligand>
</feature>
<reference evidence="2" key="1">
    <citation type="submission" date="2020-10" db="EMBL/GenBank/DDBJ databases">
        <authorList>
            <person name="Gilroy R."/>
        </authorList>
    </citation>
    <scope>NUCLEOTIDE SEQUENCE</scope>
    <source>
        <strain evidence="2">ChiBcolR7-354</strain>
    </source>
</reference>
<dbReference type="GO" id="GO:0008725">
    <property type="term" value="F:DNA-3-methyladenine glycosylase activity"/>
    <property type="evidence" value="ECO:0007669"/>
    <property type="project" value="InterPro"/>
</dbReference>
<keyword evidence="1" id="KW-0479">Metal-binding</keyword>
<dbReference type="EMBL" id="DVGA01000028">
    <property type="protein sequence ID" value="HIQ78049.1"/>
    <property type="molecule type" value="Genomic_DNA"/>
</dbReference>
<feature type="binding site" evidence="1">
    <location>
        <position position="183"/>
    </location>
    <ligand>
        <name>Zn(2+)</name>
        <dbReference type="ChEBI" id="CHEBI:29105"/>
    </ligand>
</feature>
<feature type="binding site" evidence="1">
    <location>
        <position position="17"/>
    </location>
    <ligand>
        <name>Zn(2+)</name>
        <dbReference type="ChEBI" id="CHEBI:29105"/>
    </ligand>
</feature>
<dbReference type="SUPFAM" id="SSF48150">
    <property type="entry name" value="DNA-glycosylase"/>
    <property type="match status" value="1"/>
</dbReference>
<dbReference type="Gene3D" id="1.10.340.30">
    <property type="entry name" value="Hypothetical protein, domain 2"/>
    <property type="match status" value="1"/>
</dbReference>